<dbReference type="Proteomes" id="UP000480548">
    <property type="component" value="Unassembled WGS sequence"/>
</dbReference>
<organism evidence="2 3">
    <name type="scientific">Orbilia oligospora</name>
    <name type="common">Nematode-trapping fungus</name>
    <name type="synonym">Arthrobotrys oligospora</name>
    <dbReference type="NCBI Taxonomy" id="2813651"/>
    <lineage>
        <taxon>Eukaryota</taxon>
        <taxon>Fungi</taxon>
        <taxon>Dikarya</taxon>
        <taxon>Ascomycota</taxon>
        <taxon>Pezizomycotina</taxon>
        <taxon>Orbiliomycetes</taxon>
        <taxon>Orbiliales</taxon>
        <taxon>Orbiliaceae</taxon>
        <taxon>Orbilia</taxon>
    </lineage>
</organism>
<dbReference type="AlphaFoldDB" id="A0A7C8JLM2"/>
<name>A0A7C8JLM2_ORBOL</name>
<comment type="caution">
    <text evidence="2">The sequence shown here is derived from an EMBL/GenBank/DDBJ whole genome shotgun (WGS) entry which is preliminary data.</text>
</comment>
<accession>A0A7C8JLM2</accession>
<feature type="chain" id="PRO_5028910050" evidence="1">
    <location>
        <begin position="26"/>
        <end position="596"/>
    </location>
</feature>
<reference evidence="2 3" key="1">
    <citation type="submission" date="2019-06" db="EMBL/GenBank/DDBJ databases">
        <authorList>
            <person name="Palmer J.M."/>
        </authorList>
    </citation>
    <scope>NUCLEOTIDE SEQUENCE [LARGE SCALE GENOMIC DNA]</scope>
    <source>
        <strain evidence="2 3">TWF703</strain>
    </source>
</reference>
<protein>
    <submittedName>
        <fullName evidence="2">Uncharacterized protein</fullName>
    </submittedName>
</protein>
<dbReference type="EMBL" id="WIQZ01000081">
    <property type="protein sequence ID" value="KAF3126848.1"/>
    <property type="molecule type" value="Genomic_DNA"/>
</dbReference>
<evidence type="ECO:0000256" key="1">
    <source>
        <dbReference type="SAM" id="SignalP"/>
    </source>
</evidence>
<keyword evidence="1" id="KW-0732">Signal</keyword>
<gene>
    <name evidence="2" type="ORF">TWF703_010335</name>
</gene>
<proteinExistence type="predicted"/>
<feature type="signal peptide" evidence="1">
    <location>
        <begin position="1"/>
        <end position="25"/>
    </location>
</feature>
<evidence type="ECO:0000313" key="3">
    <source>
        <dbReference type="Proteomes" id="UP000480548"/>
    </source>
</evidence>
<evidence type="ECO:0000313" key="2">
    <source>
        <dbReference type="EMBL" id="KAF3126848.1"/>
    </source>
</evidence>
<sequence>MRFLNTKFGRMAVLLLGLSVQLAHGEMLQLSVNEFDTLARNKFWVLHDLSKTLNALITRVTSRATFGPGAVGSARWPTLETIVARSSAGIINAGQQTAVAEPRSATIANDLAAIVRNIPNLQITLHRDTWSDREGQPYAQNLWDRIKEFSDYLTDGGVVNINKATSLLSWVYNAEFDPIVGIYTLDTNKKDILEIAAGAVADDLETETSKLLSLDFNYRSSISRILDVQLVRSSISLLHRSSSDIVQFMGDYADDFADLKEALEDLEVQGGPVITINNIPNVMGFSLNASGMGFIPVSEFEEWLKDQPIPQYLTEITDSLDLLLTKYFPPDPNYKPGTLPQSLQTILNSIHESLTSLETSNKNYIDTATPAHDLIDKIKPPPESTSLLMSRKKQRQKLVFSADTFFTKIHNEINTPFTHREDMWENRPLEKAALTPTHPSVFSALQEFCDCLRTNVDFQNTTTLGVWLYSGRITTRRNIDVAWYYLDARDALSQLFGRFYTALSEIYREVEKMTGTVYWSLDNPVSKASSLGVLEPLRVYVKKVEQAVYLIYWNMMHIRIEPEREDLMNHMNYNPGLNGRKPMKWMLYIDPRNLGR</sequence>